<dbReference type="OMA" id="NKGPCIV"/>
<dbReference type="GO" id="GO:0005764">
    <property type="term" value="C:lysosome"/>
    <property type="evidence" value="ECO:0007669"/>
    <property type="project" value="UniProtKB-SubCell"/>
</dbReference>
<comment type="caution">
    <text evidence="11">The sequence shown here is derived from an EMBL/GenBank/DDBJ whole genome shotgun (WGS) entry which is preliminary data.</text>
</comment>
<dbReference type="SMART" id="SM00584">
    <property type="entry name" value="TLDc"/>
    <property type="match status" value="1"/>
</dbReference>
<accession>A0A401P474</accession>
<comment type="subcellular location">
    <subcellularLocation>
        <location evidence="3">Cytoplasm</location>
    </subcellularLocation>
    <subcellularLocation>
        <location evidence="2">Lysosome</location>
    </subcellularLocation>
    <subcellularLocation>
        <location evidence="1">Membrane</location>
    </subcellularLocation>
</comment>
<proteinExistence type="predicted"/>
<evidence type="ECO:0000256" key="9">
    <source>
        <dbReference type="ARBA" id="ARBA00042134"/>
    </source>
</evidence>
<evidence type="ECO:0000256" key="8">
    <source>
        <dbReference type="ARBA" id="ARBA00041780"/>
    </source>
</evidence>
<keyword evidence="4" id="KW-0963">Cytoplasm</keyword>
<dbReference type="GO" id="GO:0005634">
    <property type="term" value="C:nucleus"/>
    <property type="evidence" value="ECO:0007669"/>
    <property type="project" value="TreeGrafter"/>
</dbReference>
<dbReference type="STRING" id="75743.A0A401P474"/>
<evidence type="ECO:0000256" key="3">
    <source>
        <dbReference type="ARBA" id="ARBA00004496"/>
    </source>
</evidence>
<evidence type="ECO:0000313" key="11">
    <source>
        <dbReference type="EMBL" id="GCB67923.1"/>
    </source>
</evidence>
<dbReference type="EMBL" id="BFAA01005825">
    <property type="protein sequence ID" value="GCB67923.1"/>
    <property type="molecule type" value="Genomic_DNA"/>
</dbReference>
<dbReference type="PANTHER" id="PTHR23354">
    <property type="entry name" value="NUCLEOLAR PROTEIN 7/ESTROGEN RECEPTOR COACTIVATOR-RELATED"/>
    <property type="match status" value="1"/>
</dbReference>
<dbReference type="OrthoDB" id="289228at2759"/>
<dbReference type="AlphaFoldDB" id="A0A401P474"/>
<dbReference type="Proteomes" id="UP000288216">
    <property type="component" value="Unassembled WGS sequence"/>
</dbReference>
<dbReference type="GO" id="GO:0031929">
    <property type="term" value="P:TOR signaling"/>
    <property type="evidence" value="ECO:0007669"/>
    <property type="project" value="TreeGrafter"/>
</dbReference>
<dbReference type="GO" id="GO:0006979">
    <property type="term" value="P:response to oxidative stress"/>
    <property type="evidence" value="ECO:0007669"/>
    <property type="project" value="TreeGrafter"/>
</dbReference>
<dbReference type="PANTHER" id="PTHR23354:SF131">
    <property type="entry name" value="MTOR-ASSOCIATED PROTEIN MEAK7"/>
    <property type="match status" value="1"/>
</dbReference>
<keyword evidence="12" id="KW-1185">Reference proteome</keyword>
<gene>
    <name evidence="11" type="ORF">scyTo_0012206</name>
</gene>
<sequence>MGNVESHGLTKSWRSQFTSDERTILDHVFDTMTGSQPSEVTKSGKAVQKHVTLAMLKAFVHEAVLGTMTVRLYNGLRSIDPVKKTDSYSDAISKKQFVAFLSHVMRGTAEEKAFVIQRMISQGVEGSVKGRQIKEFTEDLISAVIHLLQDENMLRDWFMDKTADSVYGTFRLATNLMSQLKANDGQDLTAGDVLTTNYGQHELKNWVYRVSHIPAFLHLFVALGLHITNSESHGELFSTKHLLPQCRGIKYTGVFTIFDIPSVFFLNTYLPSEHQNQWQMLYSSQFHGESFTRFCSLILRKGPSLLVIKDSDGYVFGGYASHSWDARPQFQGDSKCFLFTLQPKLGIYNCTGYNDHYMYLNHGQQTMPNGLGMGGQFHYFGLWVDGDYGGGHSKAKPRCTTYNSPQLSAQEHFVIDSMELWRVGNPPEDPLSQPKSVLDSEPEAQALLHMIGKIRMSDGLRDPSEEGEE</sequence>
<keyword evidence="5" id="KW-0472">Membrane</keyword>
<reference evidence="11 12" key="1">
    <citation type="journal article" date="2018" name="Nat. Ecol. Evol.">
        <title>Shark genomes provide insights into elasmobranch evolution and the origin of vertebrates.</title>
        <authorList>
            <person name="Hara Y"/>
            <person name="Yamaguchi K"/>
            <person name="Onimaru K"/>
            <person name="Kadota M"/>
            <person name="Koyanagi M"/>
            <person name="Keeley SD"/>
            <person name="Tatsumi K"/>
            <person name="Tanaka K"/>
            <person name="Motone F"/>
            <person name="Kageyama Y"/>
            <person name="Nozu R"/>
            <person name="Adachi N"/>
            <person name="Nishimura O"/>
            <person name="Nakagawa R"/>
            <person name="Tanegashima C"/>
            <person name="Kiyatake I"/>
            <person name="Matsumoto R"/>
            <person name="Murakumo K"/>
            <person name="Nishida K"/>
            <person name="Terakita A"/>
            <person name="Kuratani S"/>
            <person name="Sato K"/>
            <person name="Hyodo S Kuraku.S."/>
        </authorList>
    </citation>
    <scope>NUCLEOTIDE SEQUENCE [LARGE SCALE GENOMIC DNA]</scope>
</reference>
<evidence type="ECO:0000256" key="5">
    <source>
        <dbReference type="ARBA" id="ARBA00023136"/>
    </source>
</evidence>
<dbReference type="GO" id="GO:0016020">
    <property type="term" value="C:membrane"/>
    <property type="evidence" value="ECO:0007669"/>
    <property type="project" value="UniProtKB-SubCell"/>
</dbReference>
<evidence type="ECO:0000256" key="4">
    <source>
        <dbReference type="ARBA" id="ARBA00022490"/>
    </source>
</evidence>
<evidence type="ECO:0000256" key="2">
    <source>
        <dbReference type="ARBA" id="ARBA00004371"/>
    </source>
</evidence>
<dbReference type="InterPro" id="IPR006571">
    <property type="entry name" value="TLDc_dom"/>
</dbReference>
<evidence type="ECO:0000259" key="10">
    <source>
        <dbReference type="PROSITE" id="PS51886"/>
    </source>
</evidence>
<feature type="domain" description="TLDc" evidence="10">
    <location>
        <begin position="256"/>
        <end position="424"/>
    </location>
</feature>
<evidence type="ECO:0000313" key="12">
    <source>
        <dbReference type="Proteomes" id="UP000288216"/>
    </source>
</evidence>
<evidence type="ECO:0000256" key="6">
    <source>
        <dbReference type="ARBA" id="ARBA00023228"/>
    </source>
</evidence>
<dbReference type="PROSITE" id="PS51886">
    <property type="entry name" value="TLDC"/>
    <property type="match status" value="1"/>
</dbReference>
<keyword evidence="6" id="KW-0458">Lysosome</keyword>
<evidence type="ECO:0000256" key="1">
    <source>
        <dbReference type="ARBA" id="ARBA00004370"/>
    </source>
</evidence>
<protein>
    <recommendedName>
        <fullName evidence="7">MTOR-associated protein MEAK7</fullName>
    </recommendedName>
    <alternativeName>
        <fullName evidence="9">TBC/LysM-associated domain-containing protein 1</fullName>
    </alternativeName>
    <alternativeName>
        <fullName evidence="8">TLD domain-containing protein 1</fullName>
    </alternativeName>
</protein>
<name>A0A401P474_SCYTO</name>
<organism evidence="11 12">
    <name type="scientific">Scyliorhinus torazame</name>
    <name type="common">Cloudy catshark</name>
    <name type="synonym">Catulus torazame</name>
    <dbReference type="NCBI Taxonomy" id="75743"/>
    <lineage>
        <taxon>Eukaryota</taxon>
        <taxon>Metazoa</taxon>
        <taxon>Chordata</taxon>
        <taxon>Craniata</taxon>
        <taxon>Vertebrata</taxon>
        <taxon>Chondrichthyes</taxon>
        <taxon>Elasmobranchii</taxon>
        <taxon>Galeomorphii</taxon>
        <taxon>Galeoidea</taxon>
        <taxon>Carcharhiniformes</taxon>
        <taxon>Scyliorhinidae</taxon>
        <taxon>Scyliorhinus</taxon>
    </lineage>
</organism>
<evidence type="ECO:0000256" key="7">
    <source>
        <dbReference type="ARBA" id="ARBA00039594"/>
    </source>
</evidence>
<dbReference type="Pfam" id="PF07534">
    <property type="entry name" value="TLD"/>
    <property type="match status" value="1"/>
</dbReference>